<sequence length="328" mass="36569">MAMTNMMVLSSKQPLDADANKMANVSEPTMVLVSVNVKPQMELVACGYVSVCATPPCAMYRHSKGTQQIPRSSKMMKKESSMAAASGDPFYVFKDELESKVSAVNQKHAKWRAVLEVKDLPASKELPALTHQIEGAVAAADKSVKFLEETIVMVEANRAKFEHIDAAEIASRKAFVATTKKELQAVSAEISTDAVKARIRKEERKLMQPAKSSTSFRVNSGQDRNERFLQEETQRQQQVMQEQDRSLAGLETDITRLHGVTVEISNEVNKQNKMLDDLTDDVEEAQERMNFVMGRLSKLLKTKDKCQLGLILVLVAVLVVMIFLVIYT</sequence>
<keyword evidence="6" id="KW-0333">Golgi apparatus</keyword>
<dbReference type="SUPFAM" id="SSF47661">
    <property type="entry name" value="t-snare proteins"/>
    <property type="match status" value="1"/>
</dbReference>
<dbReference type="AlphaFoldDB" id="A0A6A3MWM0"/>
<dbReference type="Pfam" id="PF05739">
    <property type="entry name" value="SNARE"/>
    <property type="match status" value="1"/>
</dbReference>
<evidence type="ECO:0000313" key="13">
    <source>
        <dbReference type="Proteomes" id="UP000435112"/>
    </source>
</evidence>
<feature type="domain" description="T-SNARE coiled-coil homology" evidence="11">
    <location>
        <begin position="237"/>
        <end position="299"/>
    </location>
</feature>
<comment type="subcellular location">
    <subcellularLocation>
        <location evidence="8">Golgi apparatus</location>
        <location evidence="8">trans-Golgi network membrane</location>
        <topology evidence="8">Single-pass type IV membrane protein</topology>
    </subcellularLocation>
</comment>
<evidence type="ECO:0000256" key="4">
    <source>
        <dbReference type="ARBA" id="ARBA00022927"/>
    </source>
</evidence>
<evidence type="ECO:0000256" key="2">
    <source>
        <dbReference type="ARBA" id="ARBA00022448"/>
    </source>
</evidence>
<gene>
    <name evidence="12" type="ORF">PR002_g8791</name>
</gene>
<feature type="transmembrane region" description="Helical" evidence="10">
    <location>
        <begin position="308"/>
        <end position="327"/>
    </location>
</feature>
<dbReference type="Pfam" id="PF09177">
    <property type="entry name" value="STX6_10_61_N"/>
    <property type="match status" value="1"/>
</dbReference>
<dbReference type="Proteomes" id="UP000435112">
    <property type="component" value="Unassembled WGS sequence"/>
</dbReference>
<comment type="caution">
    <text evidence="12">The sequence shown here is derived from an EMBL/GenBank/DDBJ whole genome shotgun (WGS) entry which is preliminary data.</text>
</comment>
<dbReference type="EMBL" id="QXFU01000453">
    <property type="protein sequence ID" value="KAE9033204.1"/>
    <property type="molecule type" value="Genomic_DNA"/>
</dbReference>
<feature type="coiled-coil region" evidence="9">
    <location>
        <begin position="268"/>
        <end position="295"/>
    </location>
</feature>
<evidence type="ECO:0000256" key="6">
    <source>
        <dbReference type="ARBA" id="ARBA00023034"/>
    </source>
</evidence>
<dbReference type="InterPro" id="IPR015260">
    <property type="entry name" value="Syntaxin-6/10/61_N"/>
</dbReference>
<evidence type="ECO:0000259" key="11">
    <source>
        <dbReference type="PROSITE" id="PS50192"/>
    </source>
</evidence>
<organism evidence="12 13">
    <name type="scientific">Phytophthora rubi</name>
    <dbReference type="NCBI Taxonomy" id="129364"/>
    <lineage>
        <taxon>Eukaryota</taxon>
        <taxon>Sar</taxon>
        <taxon>Stramenopiles</taxon>
        <taxon>Oomycota</taxon>
        <taxon>Peronosporomycetes</taxon>
        <taxon>Peronosporales</taxon>
        <taxon>Peronosporaceae</taxon>
        <taxon>Phytophthora</taxon>
    </lineage>
</organism>
<evidence type="ECO:0000256" key="7">
    <source>
        <dbReference type="ARBA" id="ARBA00023136"/>
    </source>
</evidence>
<dbReference type="GO" id="GO:0005794">
    <property type="term" value="C:Golgi apparatus"/>
    <property type="evidence" value="ECO:0007669"/>
    <property type="project" value="UniProtKB-SubCell"/>
</dbReference>
<evidence type="ECO:0000313" key="12">
    <source>
        <dbReference type="EMBL" id="KAE9033204.1"/>
    </source>
</evidence>
<evidence type="ECO:0000256" key="3">
    <source>
        <dbReference type="ARBA" id="ARBA00022692"/>
    </source>
</evidence>
<dbReference type="GO" id="GO:0048193">
    <property type="term" value="P:Golgi vesicle transport"/>
    <property type="evidence" value="ECO:0007669"/>
    <property type="project" value="InterPro"/>
</dbReference>
<keyword evidence="3 10" id="KW-0812">Transmembrane</keyword>
<dbReference type="InterPro" id="IPR000727">
    <property type="entry name" value="T_SNARE_dom"/>
</dbReference>
<evidence type="ECO:0000256" key="1">
    <source>
        <dbReference type="ARBA" id="ARBA00009063"/>
    </source>
</evidence>
<protein>
    <recommendedName>
        <fullName evidence="11">t-SNARE coiled-coil homology domain-containing protein</fullName>
    </recommendedName>
</protein>
<proteinExistence type="inferred from homology"/>
<dbReference type="Gene3D" id="1.20.58.90">
    <property type="match status" value="1"/>
</dbReference>
<dbReference type="FunFam" id="1.20.58.90:FF:000004">
    <property type="entry name" value="Syntaxin 10"/>
    <property type="match status" value="1"/>
</dbReference>
<accession>A0A6A3MWM0</accession>
<keyword evidence="7 10" id="KW-0472">Membrane</keyword>
<keyword evidence="2" id="KW-0813">Transport</keyword>
<name>A0A6A3MWM0_9STRA</name>
<dbReference type="PANTHER" id="PTHR12791">
    <property type="entry name" value="GOLGI SNARE BET1-RELATED"/>
    <property type="match status" value="1"/>
</dbReference>
<evidence type="ECO:0000256" key="8">
    <source>
        <dbReference type="ARBA" id="ARBA00037801"/>
    </source>
</evidence>
<reference evidence="12 13" key="1">
    <citation type="submission" date="2018-09" db="EMBL/GenBank/DDBJ databases">
        <title>Genomic investigation of the strawberry pathogen Phytophthora fragariae indicates pathogenicity is determined by transcriptional variation in three key races.</title>
        <authorList>
            <person name="Adams T.M."/>
            <person name="Armitage A.D."/>
            <person name="Sobczyk M.K."/>
            <person name="Bates H.J."/>
            <person name="Dunwell J.M."/>
            <person name="Nellist C.F."/>
            <person name="Harrison R.J."/>
        </authorList>
    </citation>
    <scope>NUCLEOTIDE SEQUENCE [LARGE SCALE GENOMIC DNA]</scope>
    <source>
        <strain evidence="12 13">SCRP324</strain>
    </source>
</reference>
<keyword evidence="9" id="KW-0175">Coiled coil</keyword>
<evidence type="ECO:0000256" key="5">
    <source>
        <dbReference type="ARBA" id="ARBA00022989"/>
    </source>
</evidence>
<dbReference type="GO" id="GO:0015031">
    <property type="term" value="P:protein transport"/>
    <property type="evidence" value="ECO:0007669"/>
    <property type="project" value="UniProtKB-KW"/>
</dbReference>
<evidence type="ECO:0000256" key="9">
    <source>
        <dbReference type="SAM" id="Coils"/>
    </source>
</evidence>
<comment type="similarity">
    <text evidence="1">Belongs to the syntaxin family.</text>
</comment>
<dbReference type="FunFam" id="1.20.5.110:FF:000072">
    <property type="entry name" value="Syntaxin, t-snare coiled-coil domain family"/>
    <property type="match status" value="1"/>
</dbReference>
<dbReference type="InterPro" id="IPR010989">
    <property type="entry name" value="SNARE"/>
</dbReference>
<keyword evidence="5 10" id="KW-1133">Transmembrane helix</keyword>
<dbReference type="PROSITE" id="PS50192">
    <property type="entry name" value="T_SNARE"/>
    <property type="match status" value="1"/>
</dbReference>
<dbReference type="Gene3D" id="1.20.5.110">
    <property type="match status" value="1"/>
</dbReference>
<dbReference type="CDD" id="cd15841">
    <property type="entry name" value="SNARE_Qc"/>
    <property type="match status" value="1"/>
</dbReference>
<evidence type="ECO:0000256" key="10">
    <source>
        <dbReference type="SAM" id="Phobius"/>
    </source>
</evidence>
<dbReference type="SMART" id="SM00397">
    <property type="entry name" value="t_SNARE"/>
    <property type="match status" value="1"/>
</dbReference>
<dbReference type="OrthoDB" id="546861at2759"/>
<dbReference type="GO" id="GO:0016020">
    <property type="term" value="C:membrane"/>
    <property type="evidence" value="ECO:0007669"/>
    <property type="project" value="InterPro"/>
</dbReference>
<dbReference type="SUPFAM" id="SSF58038">
    <property type="entry name" value="SNARE fusion complex"/>
    <property type="match status" value="1"/>
</dbReference>
<keyword evidence="4" id="KW-0653">Protein transport</keyword>